<dbReference type="AlphaFoldDB" id="A0A1G2D6T5"/>
<proteinExistence type="predicted"/>
<organism evidence="1 2">
    <name type="scientific">Candidatus Lloydbacteria bacterium RIFCSPHIGHO2_02_FULL_50_13</name>
    <dbReference type="NCBI Taxonomy" id="1798661"/>
    <lineage>
        <taxon>Bacteria</taxon>
        <taxon>Candidatus Lloydiibacteriota</taxon>
    </lineage>
</organism>
<name>A0A1G2D6T5_9BACT</name>
<sequence>MADENQKIKIVVPWWPGPTGDEWDSPGYNEFWGPVERTVNQRILDAEKEGKTVELVAPNDFVEKTPEKVNTEARLMLKEGAEERPKTLLQRIKSFFTNLWQ</sequence>
<gene>
    <name evidence="1" type="ORF">A3D65_05125</name>
</gene>
<dbReference type="Proteomes" id="UP000177996">
    <property type="component" value="Unassembled WGS sequence"/>
</dbReference>
<accession>A0A1G2D6T5</accession>
<dbReference type="EMBL" id="MHLL01000032">
    <property type="protein sequence ID" value="OGZ08601.1"/>
    <property type="molecule type" value="Genomic_DNA"/>
</dbReference>
<protein>
    <submittedName>
        <fullName evidence="1">Uncharacterized protein</fullName>
    </submittedName>
</protein>
<evidence type="ECO:0000313" key="2">
    <source>
        <dbReference type="Proteomes" id="UP000177996"/>
    </source>
</evidence>
<reference evidence="1 2" key="1">
    <citation type="journal article" date="2016" name="Nat. Commun.">
        <title>Thousands of microbial genomes shed light on interconnected biogeochemical processes in an aquifer system.</title>
        <authorList>
            <person name="Anantharaman K."/>
            <person name="Brown C.T."/>
            <person name="Hug L.A."/>
            <person name="Sharon I."/>
            <person name="Castelle C.J."/>
            <person name="Probst A.J."/>
            <person name="Thomas B.C."/>
            <person name="Singh A."/>
            <person name="Wilkins M.J."/>
            <person name="Karaoz U."/>
            <person name="Brodie E.L."/>
            <person name="Williams K.H."/>
            <person name="Hubbard S.S."/>
            <person name="Banfield J.F."/>
        </authorList>
    </citation>
    <scope>NUCLEOTIDE SEQUENCE [LARGE SCALE GENOMIC DNA]</scope>
</reference>
<comment type="caution">
    <text evidence="1">The sequence shown here is derived from an EMBL/GenBank/DDBJ whole genome shotgun (WGS) entry which is preliminary data.</text>
</comment>
<evidence type="ECO:0000313" key="1">
    <source>
        <dbReference type="EMBL" id="OGZ08601.1"/>
    </source>
</evidence>